<proteinExistence type="predicted"/>
<dbReference type="SUPFAM" id="SSF53098">
    <property type="entry name" value="Ribonuclease H-like"/>
    <property type="match status" value="1"/>
</dbReference>
<dbReference type="InterPro" id="IPR025398">
    <property type="entry name" value="DUF4371"/>
</dbReference>
<protein>
    <recommendedName>
        <fullName evidence="1">TTF-type domain-containing protein</fullName>
    </recommendedName>
</protein>
<comment type="caution">
    <text evidence="2">The sequence shown here is derived from an EMBL/GenBank/DDBJ whole genome shotgun (WGS) entry which is preliminary data.</text>
</comment>
<dbReference type="AlphaFoldDB" id="A0AAN7E448"/>
<name>A0AAN7E448_QUERU</name>
<dbReference type="InterPro" id="IPR008906">
    <property type="entry name" value="HATC_C_dom"/>
</dbReference>
<keyword evidence="3" id="KW-1185">Reference proteome</keyword>
<dbReference type="PANTHER" id="PTHR45749:SF37">
    <property type="entry name" value="OS05G0311600 PROTEIN"/>
    <property type="match status" value="1"/>
</dbReference>
<sequence length="639" mass="74160">MSKRKTIEAFFKRKDVSNSEIRTPVAVETNVNTSMPDEHLSKCPKLQSEEIDRDPGIRKQIFYPYNNDTHRHRFQPLWFGSHKDWLEYSPSTDALYCLPCYLFSKKPIGRPGSDVFISTGFNNWKKVKDGMNCPLIRHEGKEPNSPHKIAVKCCEDLQNYSRHIDKLIEKQTSKELENNRLRFKTSIECARWLAFQACAFRGHDESLDSKNRGNFIELIKFTSTFNDKVASVVLENALGNAKYTSPTIQKEILQILTNNVRNAIHEEIGDAKFCILVDEARDESKREQMAIILRFVDKEDTTALTLKNEICAVLSRYNLHIENIRGQGYDGASNMRGEWNGLQALFLKDCPYAYYVNCMAHRLHLALVTASREVKDVHQFFDHLVNIINIVVGSSKRSDELQHAQAEQEEANYKQRGDAEGAYQVLTSFEFILILHLMKEIMGITNILCQVLQQQSQDLLNAMHLVSTTKSLIQELRDDGWEPLLASVISFCEHHEIDIPDMNARYTKGRGRYRRQDDDLTMEHHFRIGIYTVAIDFQLQELKSRFCELTMELVILRKSKIYFLIDRLIRLVLTLPVSTATTERAFSVMKLLKTRLRNRMEDELLADNMIVYIEKEIAGNFTIKMIIDEFYSMKNRRQT</sequence>
<evidence type="ECO:0000313" key="3">
    <source>
        <dbReference type="Proteomes" id="UP001324115"/>
    </source>
</evidence>
<dbReference type="InterPro" id="IPR012337">
    <property type="entry name" value="RNaseH-like_sf"/>
</dbReference>
<reference evidence="2 3" key="1">
    <citation type="journal article" date="2023" name="G3 (Bethesda)">
        <title>A haplotype-resolved chromosome-scale genome for Quercus rubra L. provides insights into the genetics of adaptive traits for red oak species.</title>
        <authorList>
            <person name="Kapoor B."/>
            <person name="Jenkins J."/>
            <person name="Schmutz J."/>
            <person name="Zhebentyayeva T."/>
            <person name="Kuelheim C."/>
            <person name="Coggeshall M."/>
            <person name="Heim C."/>
            <person name="Lasky J.R."/>
            <person name="Leites L."/>
            <person name="Islam-Faridi N."/>
            <person name="Romero-Severson J."/>
            <person name="DeLeo V.L."/>
            <person name="Lucas S.M."/>
            <person name="Lazic D."/>
            <person name="Gailing O."/>
            <person name="Carlson J."/>
            <person name="Staton M."/>
        </authorList>
    </citation>
    <scope>NUCLEOTIDE SEQUENCE [LARGE SCALE GENOMIC DNA]</scope>
    <source>
        <strain evidence="2">Pseudo-F2</strain>
    </source>
</reference>
<accession>A0AAN7E448</accession>
<dbReference type="InterPro" id="IPR006580">
    <property type="entry name" value="Znf_TTF"/>
</dbReference>
<evidence type="ECO:0000313" key="2">
    <source>
        <dbReference type="EMBL" id="KAK4562871.1"/>
    </source>
</evidence>
<dbReference type="Pfam" id="PF14291">
    <property type="entry name" value="DUF4371"/>
    <property type="match status" value="1"/>
</dbReference>
<dbReference type="EMBL" id="JAXUIC010000011">
    <property type="protein sequence ID" value="KAK4562871.1"/>
    <property type="molecule type" value="Genomic_DNA"/>
</dbReference>
<dbReference type="Proteomes" id="UP001324115">
    <property type="component" value="Unassembled WGS sequence"/>
</dbReference>
<organism evidence="2 3">
    <name type="scientific">Quercus rubra</name>
    <name type="common">Northern red oak</name>
    <name type="synonym">Quercus borealis</name>
    <dbReference type="NCBI Taxonomy" id="3512"/>
    <lineage>
        <taxon>Eukaryota</taxon>
        <taxon>Viridiplantae</taxon>
        <taxon>Streptophyta</taxon>
        <taxon>Embryophyta</taxon>
        <taxon>Tracheophyta</taxon>
        <taxon>Spermatophyta</taxon>
        <taxon>Magnoliopsida</taxon>
        <taxon>eudicotyledons</taxon>
        <taxon>Gunneridae</taxon>
        <taxon>Pentapetalae</taxon>
        <taxon>rosids</taxon>
        <taxon>fabids</taxon>
        <taxon>Fagales</taxon>
        <taxon>Fagaceae</taxon>
        <taxon>Quercus</taxon>
    </lineage>
</organism>
<dbReference type="SMART" id="SM00597">
    <property type="entry name" value="ZnF_TTF"/>
    <property type="match status" value="1"/>
</dbReference>
<dbReference type="PANTHER" id="PTHR45749">
    <property type="match status" value="1"/>
</dbReference>
<gene>
    <name evidence="2" type="ORF">RGQ29_005377</name>
</gene>
<evidence type="ECO:0000259" key="1">
    <source>
        <dbReference type="SMART" id="SM00597"/>
    </source>
</evidence>
<dbReference type="Pfam" id="PF05699">
    <property type="entry name" value="Dimer_Tnp_hAT"/>
    <property type="match status" value="1"/>
</dbReference>
<dbReference type="GO" id="GO:0046983">
    <property type="term" value="F:protein dimerization activity"/>
    <property type="evidence" value="ECO:0007669"/>
    <property type="project" value="InterPro"/>
</dbReference>
<feature type="domain" description="TTF-type" evidence="1">
    <location>
        <begin position="70"/>
        <end position="170"/>
    </location>
</feature>